<reference evidence="1 2" key="1">
    <citation type="journal article" date="2018" name="Nat. Genet.">
        <title>Extensive intraspecific gene order and gene structural variations between Mo17 and other maize genomes.</title>
        <authorList>
            <person name="Sun S."/>
            <person name="Zhou Y."/>
            <person name="Chen J."/>
            <person name="Shi J."/>
            <person name="Zhao H."/>
            <person name="Zhao H."/>
            <person name="Song W."/>
            <person name="Zhang M."/>
            <person name="Cui Y."/>
            <person name="Dong X."/>
            <person name="Liu H."/>
            <person name="Ma X."/>
            <person name="Jiao Y."/>
            <person name="Wang B."/>
            <person name="Wei X."/>
            <person name="Stein J.C."/>
            <person name="Glaubitz J.C."/>
            <person name="Lu F."/>
            <person name="Yu G."/>
            <person name="Liang C."/>
            <person name="Fengler K."/>
            <person name="Li B."/>
            <person name="Rafalski A."/>
            <person name="Schnable P.S."/>
            <person name="Ware D.H."/>
            <person name="Buckler E.S."/>
            <person name="Lai J."/>
        </authorList>
    </citation>
    <scope>NUCLEOTIDE SEQUENCE [LARGE SCALE GENOMIC DNA]</scope>
    <source>
        <strain evidence="2">cv. Missouri 17</strain>
        <tissue evidence="1">Seedling</tissue>
    </source>
</reference>
<evidence type="ECO:0000313" key="2">
    <source>
        <dbReference type="Proteomes" id="UP000251960"/>
    </source>
</evidence>
<name>A0A3L6DC44_MAIZE</name>
<dbReference type="EMBL" id="NCVQ01000010">
    <property type="protein sequence ID" value="PWZ05647.1"/>
    <property type="molecule type" value="Genomic_DNA"/>
</dbReference>
<gene>
    <name evidence="1" type="ORF">Zm00014a_013918</name>
</gene>
<dbReference type="Proteomes" id="UP000251960">
    <property type="component" value="Chromosome 9"/>
</dbReference>
<evidence type="ECO:0000313" key="1">
    <source>
        <dbReference type="EMBL" id="PWZ05647.1"/>
    </source>
</evidence>
<comment type="caution">
    <text evidence="1">The sequence shown here is derived from an EMBL/GenBank/DDBJ whole genome shotgun (WGS) entry which is preliminary data.</text>
</comment>
<accession>A0A3L6DC44</accession>
<sequence length="15" mass="1823">MSELLTTPYHLKFWG</sequence>
<proteinExistence type="predicted"/>
<organism evidence="1 2">
    <name type="scientific">Zea mays</name>
    <name type="common">Maize</name>
    <dbReference type="NCBI Taxonomy" id="4577"/>
    <lineage>
        <taxon>Eukaryota</taxon>
        <taxon>Viridiplantae</taxon>
        <taxon>Streptophyta</taxon>
        <taxon>Embryophyta</taxon>
        <taxon>Tracheophyta</taxon>
        <taxon>Spermatophyta</taxon>
        <taxon>Magnoliopsida</taxon>
        <taxon>Liliopsida</taxon>
        <taxon>Poales</taxon>
        <taxon>Poaceae</taxon>
        <taxon>PACMAD clade</taxon>
        <taxon>Panicoideae</taxon>
        <taxon>Andropogonodae</taxon>
        <taxon>Andropogoneae</taxon>
        <taxon>Tripsacinae</taxon>
        <taxon>Zea</taxon>
    </lineage>
</organism>
<protein>
    <submittedName>
        <fullName evidence="1">Uncharacterized protein</fullName>
    </submittedName>
</protein>